<dbReference type="PANTHER" id="PTHR12413:SF1">
    <property type="entry name" value="DOLICHYL PYROPHOSPHATE MAN9GLCNAC2 ALPHA-1,3-GLUCOSYLTRANSFERASE"/>
    <property type="match status" value="1"/>
</dbReference>
<evidence type="ECO:0000256" key="4">
    <source>
        <dbReference type="ARBA" id="ARBA00022676"/>
    </source>
</evidence>
<dbReference type="InterPro" id="IPR004856">
    <property type="entry name" value="Glyco_trans_ALG6/ALG8"/>
</dbReference>
<dbReference type="AlphaFoldDB" id="A0A6A6HKQ1"/>
<keyword evidence="5 10" id="KW-0808">Transferase</keyword>
<keyword evidence="4 10" id="KW-0328">Glycosyltransferase</keyword>
<feature type="transmembrane region" description="Helical" evidence="10">
    <location>
        <begin position="226"/>
        <end position="251"/>
    </location>
</feature>
<evidence type="ECO:0000313" key="11">
    <source>
        <dbReference type="EMBL" id="KAF2238093.1"/>
    </source>
</evidence>
<accession>A0A6A6HKQ1</accession>
<protein>
    <recommendedName>
        <fullName evidence="10">Alpha-1,3-glucosyltransferase</fullName>
        <ecNumber evidence="10">2.4.1.-</ecNumber>
    </recommendedName>
</protein>
<evidence type="ECO:0000256" key="10">
    <source>
        <dbReference type="RuleBase" id="RU363110"/>
    </source>
</evidence>
<evidence type="ECO:0000256" key="2">
    <source>
        <dbReference type="ARBA" id="ARBA00004922"/>
    </source>
</evidence>
<feature type="transmembrane region" description="Helical" evidence="10">
    <location>
        <begin position="387"/>
        <end position="405"/>
    </location>
</feature>
<evidence type="ECO:0000256" key="6">
    <source>
        <dbReference type="ARBA" id="ARBA00022692"/>
    </source>
</evidence>
<keyword evidence="7 10" id="KW-0256">Endoplasmic reticulum</keyword>
<dbReference type="Proteomes" id="UP000800092">
    <property type="component" value="Unassembled WGS sequence"/>
</dbReference>
<feature type="transmembrane region" description="Helical" evidence="10">
    <location>
        <begin position="482"/>
        <end position="499"/>
    </location>
</feature>
<keyword evidence="8 10" id="KW-1133">Transmembrane helix</keyword>
<evidence type="ECO:0000256" key="8">
    <source>
        <dbReference type="ARBA" id="ARBA00022989"/>
    </source>
</evidence>
<feature type="transmembrane region" description="Helical" evidence="10">
    <location>
        <begin position="411"/>
        <end position="428"/>
    </location>
</feature>
<name>A0A6A6HKQ1_VIRVR</name>
<dbReference type="EMBL" id="ML991777">
    <property type="protein sequence ID" value="KAF2238093.1"/>
    <property type="molecule type" value="Genomic_DNA"/>
</dbReference>
<feature type="transmembrane region" description="Helical" evidence="10">
    <location>
        <begin position="458"/>
        <end position="475"/>
    </location>
</feature>
<keyword evidence="9 10" id="KW-0472">Membrane</keyword>
<dbReference type="GO" id="GO:0005789">
    <property type="term" value="C:endoplasmic reticulum membrane"/>
    <property type="evidence" value="ECO:0007669"/>
    <property type="project" value="UniProtKB-SubCell"/>
</dbReference>
<evidence type="ECO:0000256" key="7">
    <source>
        <dbReference type="ARBA" id="ARBA00022824"/>
    </source>
</evidence>
<keyword evidence="6 10" id="KW-0812">Transmembrane</keyword>
<dbReference type="OrthoDB" id="5589195at2759"/>
<dbReference type="GO" id="GO:0042281">
    <property type="term" value="F:dolichyl pyrophosphate Man9GlcNAc2 alpha-1,3-glucosyltransferase activity"/>
    <property type="evidence" value="ECO:0007669"/>
    <property type="project" value="TreeGrafter"/>
</dbReference>
<proteinExistence type="inferred from homology"/>
<sequence length="595" mass="66668">MIMSGPNSSHKPRKKRKVDAYFGPPSGHGTILVDPATKAQKPAFPLVAFLWPAKGTVSQWVILPLILMVAGLFRWTTGFWGYSGFQKPPMHGDLEAQRHWMEISIHLPLSEWYFYDLQYWGLDYPPLTAYHSWLLGKIGSFINPDWFALSSSRGLEDPILKVYMRATAFISEYLVYVPAVIIGLRQFARIQGTTSWEASIALVAFLMQPATILIDHGHFQYNTVMLGFAIASMSSVFAGRYIWSCVFFVASLGFKQMALFYAPAVFAFLAGSCLFPRISISRFLGIAVATVISFALLYVPLLLGALYESYRGIAQQPLPAPPLLVSLPMQFDENAWYYPLVLQTAQSIHRIFPFARGLFEDKVPNVWCAIHTFHKLHQYSSTTVQRAALLATSAAITPPFLILFLKPRKDLLPWGLAATAWGFFLWSYQVHEKNILLPLLPMLMVLAGEGGLLPSTRAWVGFANMLGVWTLFPLLKRDELRVPYAVLSLLWAYLMGLPPTSLSVYQSGLGGGLTAPVKILHLSFYLAMVVWHVFEAFVAPPHGKPDLWVVLNVLIGAAGFGFCYLWCLFRLAEESGLLRKKRTAGNSKEKGRKDQ</sequence>
<comment type="similarity">
    <text evidence="3 10">Belongs to the ALG6/ALG8 glucosyltransferase family.</text>
</comment>
<feature type="transmembrane region" description="Helical" evidence="10">
    <location>
        <begin position="196"/>
        <end position="214"/>
    </location>
</feature>
<feature type="transmembrane region" description="Helical" evidence="10">
    <location>
        <begin position="519"/>
        <end position="538"/>
    </location>
</feature>
<dbReference type="Pfam" id="PF03155">
    <property type="entry name" value="Alg6_Alg8"/>
    <property type="match status" value="2"/>
</dbReference>
<dbReference type="EC" id="2.4.1.-" evidence="10"/>
<evidence type="ECO:0000256" key="1">
    <source>
        <dbReference type="ARBA" id="ARBA00004477"/>
    </source>
</evidence>
<evidence type="ECO:0000256" key="5">
    <source>
        <dbReference type="ARBA" id="ARBA00022679"/>
    </source>
</evidence>
<gene>
    <name evidence="11" type="ORF">EV356DRAFT_479913</name>
</gene>
<comment type="pathway">
    <text evidence="2 10">Protein modification; protein glycosylation.</text>
</comment>
<feature type="transmembrane region" description="Helical" evidence="10">
    <location>
        <begin position="550"/>
        <end position="572"/>
    </location>
</feature>
<feature type="transmembrane region" description="Helical" evidence="10">
    <location>
        <begin position="162"/>
        <end position="184"/>
    </location>
</feature>
<evidence type="ECO:0000313" key="12">
    <source>
        <dbReference type="Proteomes" id="UP000800092"/>
    </source>
</evidence>
<feature type="transmembrane region" description="Helical" evidence="10">
    <location>
        <begin position="258"/>
        <end position="278"/>
    </location>
</feature>
<comment type="subcellular location">
    <subcellularLocation>
        <location evidence="1 10">Endoplasmic reticulum membrane</location>
        <topology evidence="1 10">Multi-pass membrane protein</topology>
    </subcellularLocation>
</comment>
<feature type="transmembrane region" description="Helical" evidence="10">
    <location>
        <begin position="435"/>
        <end position="452"/>
    </location>
</feature>
<keyword evidence="12" id="KW-1185">Reference proteome</keyword>
<dbReference type="PANTHER" id="PTHR12413">
    <property type="entry name" value="DOLICHYL GLYCOSYLTRANSFERASE"/>
    <property type="match status" value="1"/>
</dbReference>
<evidence type="ECO:0000256" key="3">
    <source>
        <dbReference type="ARBA" id="ARBA00008715"/>
    </source>
</evidence>
<feature type="transmembrane region" description="Helical" evidence="10">
    <location>
        <begin position="284"/>
        <end position="307"/>
    </location>
</feature>
<organism evidence="11 12">
    <name type="scientific">Viridothelium virens</name>
    <name type="common">Speckled blister lichen</name>
    <name type="synonym">Trypethelium virens</name>
    <dbReference type="NCBI Taxonomy" id="1048519"/>
    <lineage>
        <taxon>Eukaryota</taxon>
        <taxon>Fungi</taxon>
        <taxon>Dikarya</taxon>
        <taxon>Ascomycota</taxon>
        <taxon>Pezizomycotina</taxon>
        <taxon>Dothideomycetes</taxon>
        <taxon>Dothideomycetes incertae sedis</taxon>
        <taxon>Trypetheliales</taxon>
        <taxon>Trypetheliaceae</taxon>
        <taxon>Viridothelium</taxon>
    </lineage>
</organism>
<reference evidence="11" key="1">
    <citation type="journal article" date="2020" name="Stud. Mycol.">
        <title>101 Dothideomycetes genomes: a test case for predicting lifestyles and emergence of pathogens.</title>
        <authorList>
            <person name="Haridas S."/>
            <person name="Albert R."/>
            <person name="Binder M."/>
            <person name="Bloem J."/>
            <person name="Labutti K."/>
            <person name="Salamov A."/>
            <person name="Andreopoulos B."/>
            <person name="Baker S."/>
            <person name="Barry K."/>
            <person name="Bills G."/>
            <person name="Bluhm B."/>
            <person name="Cannon C."/>
            <person name="Castanera R."/>
            <person name="Culley D."/>
            <person name="Daum C."/>
            <person name="Ezra D."/>
            <person name="Gonzalez J."/>
            <person name="Henrissat B."/>
            <person name="Kuo A."/>
            <person name="Liang C."/>
            <person name="Lipzen A."/>
            <person name="Lutzoni F."/>
            <person name="Magnuson J."/>
            <person name="Mondo S."/>
            <person name="Nolan M."/>
            <person name="Ohm R."/>
            <person name="Pangilinan J."/>
            <person name="Park H.-J."/>
            <person name="Ramirez L."/>
            <person name="Alfaro M."/>
            <person name="Sun H."/>
            <person name="Tritt A."/>
            <person name="Yoshinaga Y."/>
            <person name="Zwiers L.-H."/>
            <person name="Turgeon B."/>
            <person name="Goodwin S."/>
            <person name="Spatafora J."/>
            <person name="Crous P."/>
            <person name="Grigoriev I."/>
        </authorList>
    </citation>
    <scope>NUCLEOTIDE SEQUENCE</scope>
    <source>
        <strain evidence="11">Tuck. ex Michener</strain>
    </source>
</reference>
<feature type="transmembrane region" description="Helical" evidence="10">
    <location>
        <begin position="60"/>
        <end position="82"/>
    </location>
</feature>
<dbReference type="UniPathway" id="UPA00378"/>
<evidence type="ECO:0000256" key="9">
    <source>
        <dbReference type="ARBA" id="ARBA00023136"/>
    </source>
</evidence>